<evidence type="ECO:0000256" key="5">
    <source>
        <dbReference type="ARBA" id="ARBA00022989"/>
    </source>
</evidence>
<keyword evidence="4 7" id="KW-0812">Transmembrane</keyword>
<feature type="transmembrane region" description="Helical" evidence="7">
    <location>
        <begin position="361"/>
        <end position="380"/>
    </location>
</feature>
<dbReference type="PANTHER" id="PTHR23514:SF3">
    <property type="entry name" value="BYPASS OF STOP CODON PROTEIN 6"/>
    <property type="match status" value="1"/>
</dbReference>
<keyword evidence="10" id="KW-1185">Reference proteome</keyword>
<feature type="transmembrane region" description="Helical" evidence="7">
    <location>
        <begin position="100"/>
        <end position="119"/>
    </location>
</feature>
<proteinExistence type="inferred from homology"/>
<accession>A0A8J6HZZ8</accession>
<keyword evidence="6 7" id="KW-0472">Membrane</keyword>
<sequence>MTFLLLVIIYIAFISLGLPDAILGSAWPSMYGALKVPVSYAGIITMIISCGTIVSSFFSHRVIHRLGTGLVTLISVAMTAVALFGYSFATAFWLLCFWSIPYGLGAGSVDAALNNFVALHYQAKHMSWLHCFWGIGATLGPYIMGLCLTSGLNWPSGYQVIGGIQTALVVCLVISLPLWKTAQKNRSLETKRSNAVGVKEVIRLPGAKPILVGFFCYCSLEATTGLWASSYLVLARGITAQTAAKWAALFYLGITIGRFLAGFITGKVGTKNMVRGGQVLAGLGIVSIMLPLGNQWPMLGLLLIGLGCAPIFPSLLHQTPENFGADKSQAIMGMQMASAYLGTTLMPLFFGFISAKVGIGLYPLYLMFFVVLMAIMVESVNRLKSRTP</sequence>
<evidence type="ECO:0000256" key="1">
    <source>
        <dbReference type="ARBA" id="ARBA00004651"/>
    </source>
</evidence>
<evidence type="ECO:0000313" key="10">
    <source>
        <dbReference type="Proteomes" id="UP000657177"/>
    </source>
</evidence>
<dbReference type="PANTHER" id="PTHR23514">
    <property type="entry name" value="BYPASS OF STOP CODON PROTEIN 6"/>
    <property type="match status" value="1"/>
</dbReference>
<dbReference type="InterPro" id="IPR051788">
    <property type="entry name" value="MFS_Transporter"/>
</dbReference>
<evidence type="ECO:0000256" key="7">
    <source>
        <dbReference type="SAM" id="Phobius"/>
    </source>
</evidence>
<dbReference type="InterPro" id="IPR011701">
    <property type="entry name" value="MFS"/>
</dbReference>
<evidence type="ECO:0000256" key="4">
    <source>
        <dbReference type="ARBA" id="ARBA00022692"/>
    </source>
</evidence>
<name>A0A8J6HZZ8_9FIRM</name>
<dbReference type="PROSITE" id="PS50850">
    <property type="entry name" value="MFS"/>
    <property type="match status" value="1"/>
</dbReference>
<evidence type="ECO:0000313" key="9">
    <source>
        <dbReference type="EMBL" id="MBA2132733.1"/>
    </source>
</evidence>
<feature type="transmembrane region" description="Helical" evidence="7">
    <location>
        <begin position="298"/>
        <end position="316"/>
    </location>
</feature>
<dbReference type="Pfam" id="PF07690">
    <property type="entry name" value="MFS_1"/>
    <property type="match status" value="1"/>
</dbReference>
<comment type="caution">
    <text evidence="9">The sequence shown here is derived from an EMBL/GenBank/DDBJ whole genome shotgun (WGS) entry which is preliminary data.</text>
</comment>
<feature type="transmembrane region" description="Helical" evidence="7">
    <location>
        <begin position="273"/>
        <end position="292"/>
    </location>
</feature>
<evidence type="ECO:0000256" key="6">
    <source>
        <dbReference type="ARBA" id="ARBA00023136"/>
    </source>
</evidence>
<comment type="similarity">
    <text evidence="2">Belongs to the major facilitator superfamily.</text>
</comment>
<feature type="transmembrane region" description="Helical" evidence="7">
    <location>
        <begin position="70"/>
        <end position="94"/>
    </location>
</feature>
<evidence type="ECO:0000259" key="8">
    <source>
        <dbReference type="PROSITE" id="PS50850"/>
    </source>
</evidence>
<dbReference type="Gene3D" id="1.20.1250.20">
    <property type="entry name" value="MFS general substrate transporter like domains"/>
    <property type="match status" value="1"/>
</dbReference>
<feature type="transmembrane region" description="Helical" evidence="7">
    <location>
        <begin position="38"/>
        <end position="58"/>
    </location>
</feature>
<keyword evidence="3" id="KW-0813">Transport</keyword>
<dbReference type="GO" id="GO:0022857">
    <property type="term" value="F:transmembrane transporter activity"/>
    <property type="evidence" value="ECO:0007669"/>
    <property type="project" value="InterPro"/>
</dbReference>
<dbReference type="InterPro" id="IPR036259">
    <property type="entry name" value="MFS_trans_sf"/>
</dbReference>
<feature type="transmembrane region" description="Helical" evidence="7">
    <location>
        <begin position="158"/>
        <end position="179"/>
    </location>
</feature>
<dbReference type="AlphaFoldDB" id="A0A8J6HZZ8"/>
<evidence type="ECO:0000256" key="3">
    <source>
        <dbReference type="ARBA" id="ARBA00022448"/>
    </source>
</evidence>
<evidence type="ECO:0000256" key="2">
    <source>
        <dbReference type="ARBA" id="ARBA00008335"/>
    </source>
</evidence>
<dbReference type="EMBL" id="JAAKDE010000007">
    <property type="protein sequence ID" value="MBA2132733.1"/>
    <property type="molecule type" value="Genomic_DNA"/>
</dbReference>
<feature type="transmembrane region" description="Helical" evidence="7">
    <location>
        <begin position="246"/>
        <end position="266"/>
    </location>
</feature>
<dbReference type="InterPro" id="IPR020846">
    <property type="entry name" value="MFS_dom"/>
</dbReference>
<feature type="transmembrane region" description="Helical" evidence="7">
    <location>
        <begin position="131"/>
        <end position="152"/>
    </location>
</feature>
<gene>
    <name evidence="9" type="ORF">G5B42_04140</name>
</gene>
<feature type="transmembrane region" description="Helical" evidence="7">
    <location>
        <begin position="337"/>
        <end position="355"/>
    </location>
</feature>
<dbReference type="RefSeq" id="WP_181339185.1">
    <property type="nucleotide sequence ID" value="NZ_JAAKDE010000007.1"/>
</dbReference>
<dbReference type="Proteomes" id="UP000657177">
    <property type="component" value="Unassembled WGS sequence"/>
</dbReference>
<reference evidence="9" key="1">
    <citation type="submission" date="2020-06" db="EMBL/GenBank/DDBJ databases">
        <title>Novel chitinolytic bacterium.</title>
        <authorList>
            <person name="Ungkulpasvich U."/>
            <person name="Kosugi A."/>
            <person name="Uke A."/>
        </authorList>
    </citation>
    <scope>NUCLEOTIDE SEQUENCE</scope>
    <source>
        <strain evidence="9">UUS1-1</strain>
    </source>
</reference>
<dbReference type="SUPFAM" id="SSF103473">
    <property type="entry name" value="MFS general substrate transporter"/>
    <property type="match status" value="1"/>
</dbReference>
<protein>
    <submittedName>
        <fullName evidence="9">MFS transporter</fullName>
    </submittedName>
</protein>
<keyword evidence="5 7" id="KW-1133">Transmembrane helix</keyword>
<dbReference type="GO" id="GO:0005886">
    <property type="term" value="C:plasma membrane"/>
    <property type="evidence" value="ECO:0007669"/>
    <property type="project" value="UniProtKB-SubCell"/>
</dbReference>
<organism evidence="9 10">
    <name type="scientific">Capillibacterium thermochitinicola</name>
    <dbReference type="NCBI Taxonomy" id="2699427"/>
    <lineage>
        <taxon>Bacteria</taxon>
        <taxon>Bacillati</taxon>
        <taxon>Bacillota</taxon>
        <taxon>Capillibacterium</taxon>
    </lineage>
</organism>
<comment type="subcellular location">
    <subcellularLocation>
        <location evidence="1">Cell membrane</location>
        <topology evidence="1">Multi-pass membrane protein</topology>
    </subcellularLocation>
</comment>
<feature type="domain" description="Major facilitator superfamily (MFS) profile" evidence="8">
    <location>
        <begin position="5"/>
        <end position="386"/>
    </location>
</feature>